<reference evidence="1" key="1">
    <citation type="submission" date="2022-09" db="EMBL/GenBank/DDBJ databases">
        <title>Intensive care unit water sources are persistently colonized with multi-drug resistant bacteria and are the site of extensive horizontal gene transfer of antibiotic resistance genes.</title>
        <authorList>
            <person name="Diorio-Toth L."/>
        </authorList>
    </citation>
    <scope>NUCLEOTIDE SEQUENCE</scope>
    <source>
        <strain evidence="1">GD04130</strain>
    </source>
</reference>
<dbReference type="RefSeq" id="WP_279860516.1">
    <property type="nucleotide sequence ID" value="NZ_JAODZU010000021.1"/>
</dbReference>
<accession>A0AA42HX22</accession>
<organism evidence="1 2">
    <name type="scientific">Comamonas aquatica</name>
    <dbReference type="NCBI Taxonomy" id="225991"/>
    <lineage>
        <taxon>Bacteria</taxon>
        <taxon>Pseudomonadati</taxon>
        <taxon>Pseudomonadota</taxon>
        <taxon>Betaproteobacteria</taxon>
        <taxon>Burkholderiales</taxon>
        <taxon>Comamonadaceae</taxon>
        <taxon>Comamonas</taxon>
    </lineage>
</organism>
<proteinExistence type="predicted"/>
<protein>
    <submittedName>
        <fullName evidence="1">Uncharacterized protein</fullName>
    </submittedName>
</protein>
<evidence type="ECO:0000313" key="2">
    <source>
        <dbReference type="Proteomes" id="UP001158297"/>
    </source>
</evidence>
<comment type="caution">
    <text evidence="1">The sequence shown here is derived from an EMBL/GenBank/DDBJ whole genome shotgun (WGS) entry which is preliminary data.</text>
</comment>
<name>A0AA42HX22_9BURK</name>
<sequence>MRFNAQAVLTGIKSSKGQIDGGRAFDSTTFHLQVDLGESTMGETIGRVTRPFKCGDSTEIAKWANYKKQWPEVGVPVDCVFEMSAGAQDSSKLVLVSIKPSAAPKA</sequence>
<gene>
    <name evidence="1" type="ORF">N7330_15900</name>
</gene>
<evidence type="ECO:0000313" key="1">
    <source>
        <dbReference type="EMBL" id="MDH0364521.1"/>
    </source>
</evidence>
<dbReference type="AlphaFoldDB" id="A0AA42HX22"/>
<dbReference type="EMBL" id="JAODZU010000021">
    <property type="protein sequence ID" value="MDH0364521.1"/>
    <property type="molecule type" value="Genomic_DNA"/>
</dbReference>
<dbReference type="Proteomes" id="UP001158297">
    <property type="component" value="Unassembled WGS sequence"/>
</dbReference>